<evidence type="ECO:0000313" key="2">
    <source>
        <dbReference type="EMBL" id="TPX30086.1"/>
    </source>
</evidence>
<protein>
    <submittedName>
        <fullName evidence="2">Uncharacterized protein</fullName>
    </submittedName>
</protein>
<feature type="region of interest" description="Disordered" evidence="1">
    <location>
        <begin position="195"/>
        <end position="271"/>
    </location>
</feature>
<proteinExistence type="predicted"/>
<accession>A0A507BWC7</accession>
<feature type="non-terminal residue" evidence="2">
    <location>
        <position position="304"/>
    </location>
</feature>
<gene>
    <name evidence="2" type="ORF">SeLEV6574_g08636</name>
</gene>
<dbReference type="VEuPathDB" id="FungiDB:SeMB42_g03094"/>
<comment type="caution">
    <text evidence="2">The sequence shown here is derived from an EMBL/GenBank/DDBJ whole genome shotgun (WGS) entry which is preliminary data.</text>
</comment>
<name>A0A507BWC7_9FUNG</name>
<organism evidence="2 3">
    <name type="scientific">Synchytrium endobioticum</name>
    <dbReference type="NCBI Taxonomy" id="286115"/>
    <lineage>
        <taxon>Eukaryota</taxon>
        <taxon>Fungi</taxon>
        <taxon>Fungi incertae sedis</taxon>
        <taxon>Chytridiomycota</taxon>
        <taxon>Chytridiomycota incertae sedis</taxon>
        <taxon>Chytridiomycetes</taxon>
        <taxon>Synchytriales</taxon>
        <taxon>Synchytriaceae</taxon>
        <taxon>Synchytrium</taxon>
    </lineage>
</organism>
<sequence>MVKFITISLLAYAAAFLFFTPIRAGRQFLDDLCIHDMIVAAIYPDRGIHPLSLIRDRIGCIVSRACNDSKIKCSIAEVLETPGNIDSDRISPLRRFHESVFNDLTILFQWLTQAIRYNDNIRPTLEEAQALVFFGINWHCDLVKTFRELHKSRRLKGRLPRTELALPLFEWAIVEKYVNEDAYLELIRSAVSETPGALPAQSSSSPALPVNSGIGHDAPDSGYDATVADTSLSESQKALPDPSSLDSCYDHIRNQNDEGPDFGYVPPHGRAPMFDSTNPGIQLSDGYNDPQYYPYDTEFALPAH</sequence>
<dbReference type="EMBL" id="QEAM01001212">
    <property type="protein sequence ID" value="TPX30086.1"/>
    <property type="molecule type" value="Genomic_DNA"/>
</dbReference>
<dbReference type="Proteomes" id="UP000320475">
    <property type="component" value="Unassembled WGS sequence"/>
</dbReference>
<evidence type="ECO:0000313" key="3">
    <source>
        <dbReference type="Proteomes" id="UP000320475"/>
    </source>
</evidence>
<reference evidence="2 3" key="1">
    <citation type="journal article" date="2019" name="Sci. Rep.">
        <title>Comparative genomics of chytrid fungi reveal insights into the obligate biotrophic and pathogenic lifestyle of Synchytrium endobioticum.</title>
        <authorList>
            <person name="van de Vossenberg B.T.L.H."/>
            <person name="Warris S."/>
            <person name="Nguyen H.D.T."/>
            <person name="van Gent-Pelzer M.P.E."/>
            <person name="Joly D.L."/>
            <person name="van de Geest H.C."/>
            <person name="Bonants P.J.M."/>
            <person name="Smith D.S."/>
            <person name="Levesque C.A."/>
            <person name="van der Lee T.A.J."/>
        </authorList>
    </citation>
    <scope>NUCLEOTIDE SEQUENCE [LARGE SCALE GENOMIC DNA]</scope>
    <source>
        <strain evidence="2 3">LEV6574</strain>
    </source>
</reference>
<feature type="compositionally biased region" description="Low complexity" evidence="1">
    <location>
        <begin position="195"/>
        <end position="209"/>
    </location>
</feature>
<dbReference type="AlphaFoldDB" id="A0A507BWC7"/>
<evidence type="ECO:0000256" key="1">
    <source>
        <dbReference type="SAM" id="MobiDB-lite"/>
    </source>
</evidence>